<organism evidence="1 2">
    <name type="scientific">Hibiscus sabdariffa</name>
    <name type="common">roselle</name>
    <dbReference type="NCBI Taxonomy" id="183260"/>
    <lineage>
        <taxon>Eukaryota</taxon>
        <taxon>Viridiplantae</taxon>
        <taxon>Streptophyta</taxon>
        <taxon>Embryophyta</taxon>
        <taxon>Tracheophyta</taxon>
        <taxon>Spermatophyta</taxon>
        <taxon>Magnoliopsida</taxon>
        <taxon>eudicotyledons</taxon>
        <taxon>Gunneridae</taxon>
        <taxon>Pentapetalae</taxon>
        <taxon>rosids</taxon>
        <taxon>malvids</taxon>
        <taxon>Malvales</taxon>
        <taxon>Malvaceae</taxon>
        <taxon>Malvoideae</taxon>
        <taxon>Hibiscus</taxon>
    </lineage>
</organism>
<dbReference type="Gene3D" id="2.40.50.170">
    <property type="entry name" value="Cysteine proteinases. Chain C"/>
    <property type="match status" value="1"/>
</dbReference>
<comment type="caution">
    <text evidence="1">The sequence shown here is derived from an EMBL/GenBank/DDBJ whole genome shotgun (WGS) entry which is preliminary data.</text>
</comment>
<sequence length="69" mass="7591">MMDRALAGEKFMGSSWGEDGYIRVKQRDIDAEDGHCGIAMEASSPIKSSTFLLIKICLILHYSALQLGN</sequence>
<dbReference type="EMBL" id="JBBPBM010000041">
    <property type="protein sequence ID" value="KAK8524524.1"/>
    <property type="molecule type" value="Genomic_DNA"/>
</dbReference>
<proteinExistence type="predicted"/>
<reference evidence="1 2" key="1">
    <citation type="journal article" date="2024" name="G3 (Bethesda)">
        <title>Genome assembly of Hibiscus sabdariffa L. provides insights into metabolisms of medicinal natural products.</title>
        <authorList>
            <person name="Kim T."/>
        </authorList>
    </citation>
    <scope>NUCLEOTIDE SEQUENCE [LARGE SCALE GENOMIC DNA]</scope>
    <source>
        <strain evidence="1">TK-2024</strain>
        <tissue evidence="1">Old leaves</tissue>
    </source>
</reference>
<accession>A0ABR2CVZ5</accession>
<dbReference type="SUPFAM" id="SSF54001">
    <property type="entry name" value="Cysteine proteinases"/>
    <property type="match status" value="1"/>
</dbReference>
<protein>
    <submittedName>
        <fullName evidence="1">Uncharacterized protein</fullName>
    </submittedName>
</protein>
<dbReference type="InterPro" id="IPR038765">
    <property type="entry name" value="Papain-like_cys_pep_sf"/>
</dbReference>
<name>A0ABR2CVZ5_9ROSI</name>
<keyword evidence="2" id="KW-1185">Reference proteome</keyword>
<gene>
    <name evidence="1" type="ORF">V6N12_029389</name>
</gene>
<evidence type="ECO:0000313" key="1">
    <source>
        <dbReference type="EMBL" id="KAK8524524.1"/>
    </source>
</evidence>
<evidence type="ECO:0000313" key="2">
    <source>
        <dbReference type="Proteomes" id="UP001472677"/>
    </source>
</evidence>
<dbReference type="Proteomes" id="UP001472677">
    <property type="component" value="Unassembled WGS sequence"/>
</dbReference>